<name>A0ABV4DTB2_9CLOT</name>
<evidence type="ECO:0000313" key="1">
    <source>
        <dbReference type="EMBL" id="MEY8762495.1"/>
    </source>
</evidence>
<keyword evidence="2" id="KW-1185">Reference proteome</keyword>
<sequence>MNLEFKSSKIKKQCENPKIAQREYGAKIGNKLTQRVAELNGAKSLLDISKIPAARLHQLEGARADEYAVDLVHPFRLVFKPILEKKGDINKLECINIVRIEEVIDYHGKQKR</sequence>
<comment type="caution">
    <text evidence="1">The sequence shown here is derived from an EMBL/GenBank/DDBJ whole genome shotgun (WGS) entry which is preliminary data.</text>
</comment>
<dbReference type="Proteomes" id="UP001565220">
    <property type="component" value="Unassembled WGS sequence"/>
</dbReference>
<gene>
    <name evidence="1" type="ORF">AB8S09_02360</name>
</gene>
<dbReference type="InterPro" id="IPR035093">
    <property type="entry name" value="RelE/ParE_toxin_dom_sf"/>
</dbReference>
<dbReference type="Gene3D" id="3.30.2310.20">
    <property type="entry name" value="RelE-like"/>
    <property type="match status" value="1"/>
</dbReference>
<evidence type="ECO:0008006" key="3">
    <source>
        <dbReference type="Google" id="ProtNLM"/>
    </source>
</evidence>
<reference evidence="1 2" key="1">
    <citation type="submission" date="2024-08" db="EMBL/GenBank/DDBJ databases">
        <title>Clostridium lapicellarii sp. nov., and Clostridium renhuaiense sp. nov., two species isolated from the mud in a fermentation cellar used for producing sauce-flavour Chinese liquors.</title>
        <authorList>
            <person name="Yang F."/>
            <person name="Wang H."/>
            <person name="Chen L.Q."/>
            <person name="Zhou N."/>
            <person name="Lu J.J."/>
            <person name="Pu X.X."/>
            <person name="Wan B."/>
            <person name="Wang L."/>
            <person name="Liu S.J."/>
        </authorList>
    </citation>
    <scope>NUCLEOTIDE SEQUENCE [LARGE SCALE GENOMIC DNA]</scope>
    <source>
        <strain evidence="1 2">MT-113</strain>
    </source>
</reference>
<organism evidence="1 2">
    <name type="scientific">Clostridium lapidicellarium</name>
    <dbReference type="NCBI Taxonomy" id="3240931"/>
    <lineage>
        <taxon>Bacteria</taxon>
        <taxon>Bacillati</taxon>
        <taxon>Bacillota</taxon>
        <taxon>Clostridia</taxon>
        <taxon>Eubacteriales</taxon>
        <taxon>Clostridiaceae</taxon>
        <taxon>Clostridium</taxon>
    </lineage>
</organism>
<accession>A0ABV4DTB2</accession>
<dbReference type="RefSeq" id="WP_369868427.1">
    <property type="nucleotide sequence ID" value="NZ_JBGFFE010000002.1"/>
</dbReference>
<dbReference type="EMBL" id="JBGFFE010000002">
    <property type="protein sequence ID" value="MEY8762495.1"/>
    <property type="molecule type" value="Genomic_DNA"/>
</dbReference>
<protein>
    <recommendedName>
        <fullName evidence="3">Plasmid maintenance system killer protein</fullName>
    </recommendedName>
</protein>
<proteinExistence type="predicted"/>
<evidence type="ECO:0000313" key="2">
    <source>
        <dbReference type="Proteomes" id="UP001565220"/>
    </source>
</evidence>